<feature type="non-terminal residue" evidence="2">
    <location>
        <position position="87"/>
    </location>
</feature>
<sequence>MDGDSHSNYGVQNSIYADQGFSHPNNGCELNQHNERTAPCTEFMKWGKNGMRSQPRRDTGSSSRNPHRKNLTHVRNHPRRITVNDDE</sequence>
<comment type="caution">
    <text evidence="2">The sequence shown here is derived from an EMBL/GenBank/DDBJ whole genome shotgun (WGS) entry which is preliminary data.</text>
</comment>
<evidence type="ECO:0000313" key="2">
    <source>
        <dbReference type="EMBL" id="KAF5180642.1"/>
    </source>
</evidence>
<dbReference type="AlphaFoldDB" id="A0A7J6V8D5"/>
<feature type="region of interest" description="Disordered" evidence="1">
    <location>
        <begin position="46"/>
        <end position="87"/>
    </location>
</feature>
<proteinExistence type="predicted"/>
<dbReference type="Proteomes" id="UP000554482">
    <property type="component" value="Unassembled WGS sequence"/>
</dbReference>
<protein>
    <submittedName>
        <fullName evidence="2">Uncharacterized protein</fullName>
    </submittedName>
</protein>
<dbReference type="EMBL" id="JABWDY010037125">
    <property type="protein sequence ID" value="KAF5180642.1"/>
    <property type="molecule type" value="Genomic_DNA"/>
</dbReference>
<evidence type="ECO:0000313" key="3">
    <source>
        <dbReference type="Proteomes" id="UP000554482"/>
    </source>
</evidence>
<reference evidence="2 3" key="1">
    <citation type="submission" date="2020-06" db="EMBL/GenBank/DDBJ databases">
        <title>Transcriptomic and genomic resources for Thalictrum thalictroides and T. hernandezii: Facilitating candidate gene discovery in an emerging model plant lineage.</title>
        <authorList>
            <person name="Arias T."/>
            <person name="Riano-Pachon D.M."/>
            <person name="Di Stilio V.S."/>
        </authorList>
    </citation>
    <scope>NUCLEOTIDE SEQUENCE [LARGE SCALE GENOMIC DNA]</scope>
    <source>
        <strain evidence="3">cv. WT478/WT964</strain>
        <tissue evidence="2">Leaves</tissue>
    </source>
</reference>
<accession>A0A7J6V8D5</accession>
<evidence type="ECO:0000256" key="1">
    <source>
        <dbReference type="SAM" id="MobiDB-lite"/>
    </source>
</evidence>
<gene>
    <name evidence="2" type="ORF">FRX31_029772</name>
</gene>
<keyword evidence="3" id="KW-1185">Reference proteome</keyword>
<feature type="compositionally biased region" description="Basic residues" evidence="1">
    <location>
        <begin position="65"/>
        <end position="80"/>
    </location>
</feature>
<name>A0A7J6V8D5_THATH</name>
<organism evidence="2 3">
    <name type="scientific">Thalictrum thalictroides</name>
    <name type="common">Rue-anemone</name>
    <name type="synonym">Anemone thalictroides</name>
    <dbReference type="NCBI Taxonomy" id="46969"/>
    <lineage>
        <taxon>Eukaryota</taxon>
        <taxon>Viridiplantae</taxon>
        <taxon>Streptophyta</taxon>
        <taxon>Embryophyta</taxon>
        <taxon>Tracheophyta</taxon>
        <taxon>Spermatophyta</taxon>
        <taxon>Magnoliopsida</taxon>
        <taxon>Ranunculales</taxon>
        <taxon>Ranunculaceae</taxon>
        <taxon>Thalictroideae</taxon>
        <taxon>Thalictrum</taxon>
    </lineage>
</organism>